<dbReference type="Pfam" id="PF20684">
    <property type="entry name" value="Fung_rhodopsin"/>
    <property type="match status" value="1"/>
</dbReference>
<feature type="transmembrane region" description="Helical" evidence="7">
    <location>
        <begin position="12"/>
        <end position="33"/>
    </location>
</feature>
<evidence type="ECO:0000256" key="6">
    <source>
        <dbReference type="SAM" id="MobiDB-lite"/>
    </source>
</evidence>
<keyword evidence="10" id="KW-1185">Reference proteome</keyword>
<dbReference type="AlphaFoldDB" id="A0A8T9CAB2"/>
<sequence>MSYGGNTNRGPFLNVINWVFNAIALVTVILRLASHYLREKGRWTNDDAFIILAMVSVVWSLHLKTGQMLNQLLQQAANLARTIYVNVCISMGFGKHLLPMLEEDPVHATKLLRLLVILQAIGLWTFTLPKLPVVALLVNLFGKNNRKIAYILYSAVGGLVLLVFIMTITTFVQCDPVSANWTLKGKCWPKYVNVDLGYLAGSYSAFLDFALALYPILQISRLQMERGKKIVLACSLSLGFLACITTIYKLTTISSILDVGDPTWATVPLEVWNSVEGTTLIMAASIPLTRPLMVFVAHGFRDLTYRLTGNSSASRSAKSTGVSNRSGTGHGYSSHRRLPSDGQGRPLNSRDDILLRSQGYPADDDLESNNSHHQINSGIYKTVDVQVNRTDR</sequence>
<evidence type="ECO:0000313" key="10">
    <source>
        <dbReference type="Proteomes" id="UP000469558"/>
    </source>
</evidence>
<dbReference type="GO" id="GO:0016020">
    <property type="term" value="C:membrane"/>
    <property type="evidence" value="ECO:0007669"/>
    <property type="project" value="UniProtKB-SubCell"/>
</dbReference>
<evidence type="ECO:0000256" key="2">
    <source>
        <dbReference type="ARBA" id="ARBA00022692"/>
    </source>
</evidence>
<keyword evidence="4 7" id="KW-0472">Membrane</keyword>
<feature type="transmembrane region" description="Helical" evidence="7">
    <location>
        <begin position="229"/>
        <end position="248"/>
    </location>
</feature>
<organism evidence="9 10">
    <name type="scientific">Lachnellula suecica</name>
    <dbReference type="NCBI Taxonomy" id="602035"/>
    <lineage>
        <taxon>Eukaryota</taxon>
        <taxon>Fungi</taxon>
        <taxon>Dikarya</taxon>
        <taxon>Ascomycota</taxon>
        <taxon>Pezizomycotina</taxon>
        <taxon>Leotiomycetes</taxon>
        <taxon>Helotiales</taxon>
        <taxon>Lachnaceae</taxon>
        <taxon>Lachnellula</taxon>
    </lineage>
</organism>
<dbReference type="Proteomes" id="UP000469558">
    <property type="component" value="Unassembled WGS sequence"/>
</dbReference>
<evidence type="ECO:0000256" key="3">
    <source>
        <dbReference type="ARBA" id="ARBA00022989"/>
    </source>
</evidence>
<comment type="similarity">
    <text evidence="5">Belongs to the SAT4 family.</text>
</comment>
<evidence type="ECO:0000256" key="4">
    <source>
        <dbReference type="ARBA" id="ARBA00023136"/>
    </source>
</evidence>
<feature type="transmembrane region" description="Helical" evidence="7">
    <location>
        <begin position="114"/>
        <end position="138"/>
    </location>
</feature>
<reference evidence="9 10" key="1">
    <citation type="submission" date="2018-05" db="EMBL/GenBank/DDBJ databases">
        <title>Genome sequencing and assembly of the regulated plant pathogen Lachnellula willkommii and related sister species for the development of diagnostic species identification markers.</title>
        <authorList>
            <person name="Giroux E."/>
            <person name="Bilodeau G."/>
        </authorList>
    </citation>
    <scope>NUCLEOTIDE SEQUENCE [LARGE SCALE GENOMIC DNA]</scope>
    <source>
        <strain evidence="9 10">CBS 268.59</strain>
    </source>
</reference>
<evidence type="ECO:0000256" key="5">
    <source>
        <dbReference type="ARBA" id="ARBA00038359"/>
    </source>
</evidence>
<gene>
    <name evidence="9" type="ORF">LSUE1_G002175</name>
</gene>
<evidence type="ECO:0000256" key="7">
    <source>
        <dbReference type="SAM" id="Phobius"/>
    </source>
</evidence>
<dbReference type="PANTHER" id="PTHR33048">
    <property type="entry name" value="PTH11-LIKE INTEGRAL MEMBRANE PROTEIN (AFU_ORTHOLOGUE AFUA_5G11245)"/>
    <property type="match status" value="1"/>
</dbReference>
<feature type="domain" description="Rhodopsin" evidence="8">
    <location>
        <begin position="30"/>
        <end position="293"/>
    </location>
</feature>
<feature type="transmembrane region" description="Helical" evidence="7">
    <location>
        <begin position="76"/>
        <end position="94"/>
    </location>
</feature>
<feature type="compositionally biased region" description="Polar residues" evidence="6">
    <location>
        <begin position="311"/>
        <end position="327"/>
    </location>
</feature>
<feature type="compositionally biased region" description="Polar residues" evidence="6">
    <location>
        <begin position="368"/>
        <end position="392"/>
    </location>
</feature>
<protein>
    <recommendedName>
        <fullName evidence="8">Rhodopsin domain-containing protein</fullName>
    </recommendedName>
</protein>
<feature type="transmembrane region" description="Helical" evidence="7">
    <location>
        <begin position="196"/>
        <end position="217"/>
    </location>
</feature>
<keyword evidence="3 7" id="KW-1133">Transmembrane helix</keyword>
<comment type="subcellular location">
    <subcellularLocation>
        <location evidence="1">Membrane</location>
        <topology evidence="1">Multi-pass membrane protein</topology>
    </subcellularLocation>
</comment>
<dbReference type="OrthoDB" id="5429740at2759"/>
<proteinExistence type="inferred from homology"/>
<evidence type="ECO:0000313" key="9">
    <source>
        <dbReference type="EMBL" id="TVY82052.1"/>
    </source>
</evidence>
<feature type="region of interest" description="Disordered" evidence="6">
    <location>
        <begin position="311"/>
        <end position="392"/>
    </location>
</feature>
<dbReference type="EMBL" id="QGMK01000380">
    <property type="protein sequence ID" value="TVY82052.1"/>
    <property type="molecule type" value="Genomic_DNA"/>
</dbReference>
<keyword evidence="2 7" id="KW-0812">Transmembrane</keyword>
<evidence type="ECO:0000259" key="8">
    <source>
        <dbReference type="Pfam" id="PF20684"/>
    </source>
</evidence>
<comment type="caution">
    <text evidence="9">The sequence shown here is derived from an EMBL/GenBank/DDBJ whole genome shotgun (WGS) entry which is preliminary data.</text>
</comment>
<accession>A0A8T9CAB2</accession>
<evidence type="ECO:0000256" key="1">
    <source>
        <dbReference type="ARBA" id="ARBA00004141"/>
    </source>
</evidence>
<dbReference type="InterPro" id="IPR049326">
    <property type="entry name" value="Rhodopsin_dom_fungi"/>
</dbReference>
<name>A0A8T9CAB2_9HELO</name>
<feature type="transmembrane region" description="Helical" evidence="7">
    <location>
        <begin position="48"/>
        <end position="64"/>
    </location>
</feature>
<feature type="transmembrane region" description="Helical" evidence="7">
    <location>
        <begin position="150"/>
        <end position="172"/>
    </location>
</feature>
<dbReference type="PANTHER" id="PTHR33048:SF155">
    <property type="entry name" value="INTEGRAL MEMBRANE PROTEIN"/>
    <property type="match status" value="1"/>
</dbReference>
<dbReference type="InterPro" id="IPR052337">
    <property type="entry name" value="SAT4-like"/>
</dbReference>